<dbReference type="SUPFAM" id="SSF56112">
    <property type="entry name" value="Protein kinase-like (PK-like)"/>
    <property type="match status" value="1"/>
</dbReference>
<dbReference type="FunFam" id="1.10.510.10:FF:000048">
    <property type="entry name" value="Protein kinase C"/>
    <property type="match status" value="1"/>
</dbReference>
<dbReference type="InterPro" id="IPR000961">
    <property type="entry name" value="AGC-kinase_C"/>
</dbReference>
<evidence type="ECO:0000256" key="3">
    <source>
        <dbReference type="ARBA" id="ARBA00022679"/>
    </source>
</evidence>
<name>A0A7S1XFZ3_9RHOD</name>
<evidence type="ECO:0000259" key="10">
    <source>
        <dbReference type="PROSITE" id="PS51285"/>
    </source>
</evidence>
<evidence type="ECO:0000256" key="2">
    <source>
        <dbReference type="ARBA" id="ARBA00022553"/>
    </source>
</evidence>
<feature type="compositionally biased region" description="Polar residues" evidence="8">
    <location>
        <begin position="386"/>
        <end position="411"/>
    </location>
</feature>
<evidence type="ECO:0000313" key="11">
    <source>
        <dbReference type="EMBL" id="CAD9234886.1"/>
    </source>
</evidence>
<dbReference type="InterPro" id="IPR045270">
    <property type="entry name" value="STKc_AGC"/>
</dbReference>
<sequence>MLCCFGGRDVSPNLKRAETHVMEEVVRPVLPGCELITFLGRGTYGIVLLVRERSTREFFAVKIMNKHQLAREDVLGSVQLERQVLRDAGPHPFVVECHSGIQTRDAVVLVLEYLSGGDMFDLLKTNGSMNEEQAAFYLAEIAVAIGELHRFHFVLRDLKLENILLDREGHIRLTDFGLAAKVKDRMDSSILDISGTAIYQAPEILNRKGHGRAVDWWAFGILAFVIMVGKPPFSSPDLPELYRLIREAPLSLDSHGFSEQAKDLILQLLNRSPEQRLGTTYGVEEIMHHPFFRGIDWDALLRMEIQPPFPAPKQPPPPENVENPLSDDTLQAFREFEIQLKRPKAKADRSSVVIQEYVVIPQKPDLTSTRPSIGLDFDDRRRDGNQRTWTGTTDDFGRTVSSPGNVTQGPT</sequence>
<feature type="domain" description="Protein kinase" evidence="9">
    <location>
        <begin position="33"/>
        <end position="292"/>
    </location>
</feature>
<dbReference type="InterPro" id="IPR000719">
    <property type="entry name" value="Prot_kinase_dom"/>
</dbReference>
<keyword evidence="3" id="KW-0808">Transferase</keyword>
<dbReference type="SMART" id="SM00220">
    <property type="entry name" value="S_TKc"/>
    <property type="match status" value="1"/>
</dbReference>
<dbReference type="InterPro" id="IPR011009">
    <property type="entry name" value="Kinase-like_dom_sf"/>
</dbReference>
<keyword evidence="2" id="KW-0597">Phosphoprotein</keyword>
<dbReference type="AlphaFoldDB" id="A0A7S1XFZ3"/>
<dbReference type="EMBL" id="HBGH01012517">
    <property type="protein sequence ID" value="CAD9234886.1"/>
    <property type="molecule type" value="Transcribed_RNA"/>
</dbReference>
<dbReference type="PROSITE" id="PS51285">
    <property type="entry name" value="AGC_KINASE_CTER"/>
    <property type="match status" value="1"/>
</dbReference>
<evidence type="ECO:0000256" key="6">
    <source>
        <dbReference type="ARBA" id="ARBA00022840"/>
    </source>
</evidence>
<keyword evidence="5" id="KW-0418">Kinase</keyword>
<evidence type="ECO:0008006" key="12">
    <source>
        <dbReference type="Google" id="ProtNLM"/>
    </source>
</evidence>
<dbReference type="PROSITE" id="PS50011">
    <property type="entry name" value="PROTEIN_KINASE_DOM"/>
    <property type="match status" value="1"/>
</dbReference>
<protein>
    <recommendedName>
        <fullName evidence="12">Protein kinase domain-containing protein</fullName>
    </recommendedName>
</protein>
<evidence type="ECO:0000259" key="9">
    <source>
        <dbReference type="PROSITE" id="PS50011"/>
    </source>
</evidence>
<dbReference type="InterPro" id="IPR017441">
    <property type="entry name" value="Protein_kinase_ATP_BS"/>
</dbReference>
<gene>
    <name evidence="11" type="ORF">CCAE0312_LOCUS6976</name>
</gene>
<evidence type="ECO:0000256" key="7">
    <source>
        <dbReference type="PROSITE-ProRule" id="PRU10141"/>
    </source>
</evidence>
<evidence type="ECO:0000256" key="4">
    <source>
        <dbReference type="ARBA" id="ARBA00022741"/>
    </source>
</evidence>
<feature type="domain" description="AGC-kinase C-terminal" evidence="10">
    <location>
        <begin position="293"/>
        <end position="348"/>
    </location>
</feature>
<evidence type="ECO:0000256" key="1">
    <source>
        <dbReference type="ARBA" id="ARBA00022527"/>
    </source>
</evidence>
<dbReference type="PROSITE" id="PS00107">
    <property type="entry name" value="PROTEIN_KINASE_ATP"/>
    <property type="match status" value="1"/>
</dbReference>
<accession>A0A7S1XFZ3</accession>
<keyword evidence="4 7" id="KW-0547">Nucleotide-binding</keyword>
<evidence type="ECO:0000256" key="5">
    <source>
        <dbReference type="ARBA" id="ARBA00022777"/>
    </source>
</evidence>
<dbReference type="PANTHER" id="PTHR24351">
    <property type="entry name" value="RIBOSOMAL PROTEIN S6 KINASE"/>
    <property type="match status" value="1"/>
</dbReference>
<dbReference type="Pfam" id="PF00069">
    <property type="entry name" value="Pkinase"/>
    <property type="match status" value="1"/>
</dbReference>
<reference evidence="11" key="1">
    <citation type="submission" date="2021-01" db="EMBL/GenBank/DDBJ databases">
        <authorList>
            <person name="Corre E."/>
            <person name="Pelletier E."/>
            <person name="Niang G."/>
            <person name="Scheremetjew M."/>
            <person name="Finn R."/>
            <person name="Kale V."/>
            <person name="Holt S."/>
            <person name="Cochrane G."/>
            <person name="Meng A."/>
            <person name="Brown T."/>
            <person name="Cohen L."/>
        </authorList>
    </citation>
    <scope>NUCLEOTIDE SEQUENCE</scope>
    <source>
        <strain evidence="11">SAG 36.94</strain>
    </source>
</reference>
<feature type="binding site" evidence="7">
    <location>
        <position position="62"/>
    </location>
    <ligand>
        <name>ATP</name>
        <dbReference type="ChEBI" id="CHEBI:30616"/>
    </ligand>
</feature>
<proteinExistence type="predicted"/>
<dbReference type="Gene3D" id="1.10.510.10">
    <property type="entry name" value="Transferase(Phosphotransferase) domain 1"/>
    <property type="match status" value="1"/>
</dbReference>
<keyword evidence="6 7" id="KW-0067">ATP-binding</keyword>
<evidence type="ECO:0000256" key="8">
    <source>
        <dbReference type="SAM" id="MobiDB-lite"/>
    </source>
</evidence>
<feature type="region of interest" description="Disordered" evidence="8">
    <location>
        <begin position="365"/>
        <end position="411"/>
    </location>
</feature>
<dbReference type="Gene3D" id="3.30.200.20">
    <property type="entry name" value="Phosphorylase Kinase, domain 1"/>
    <property type="match status" value="1"/>
</dbReference>
<keyword evidence="1" id="KW-0723">Serine/threonine-protein kinase</keyword>
<dbReference type="CDD" id="cd05123">
    <property type="entry name" value="STKc_AGC"/>
    <property type="match status" value="1"/>
</dbReference>
<organism evidence="11">
    <name type="scientific">Compsopogon caeruleus</name>
    <dbReference type="NCBI Taxonomy" id="31354"/>
    <lineage>
        <taxon>Eukaryota</taxon>
        <taxon>Rhodophyta</taxon>
        <taxon>Compsopogonophyceae</taxon>
        <taxon>Compsopogonales</taxon>
        <taxon>Compsopogonaceae</taxon>
        <taxon>Compsopogon</taxon>
    </lineage>
</organism>
<dbReference type="GO" id="GO:0004674">
    <property type="term" value="F:protein serine/threonine kinase activity"/>
    <property type="evidence" value="ECO:0007669"/>
    <property type="project" value="UniProtKB-KW"/>
</dbReference>
<dbReference type="GO" id="GO:0005524">
    <property type="term" value="F:ATP binding"/>
    <property type="evidence" value="ECO:0007669"/>
    <property type="project" value="UniProtKB-UniRule"/>
</dbReference>